<dbReference type="Proteomes" id="UP000053257">
    <property type="component" value="Unassembled WGS sequence"/>
</dbReference>
<feature type="compositionally biased region" description="Low complexity" evidence="1">
    <location>
        <begin position="94"/>
        <end position="103"/>
    </location>
</feature>
<organism evidence="2 3">
    <name type="scientific">Phlebiopsis gigantea (strain 11061_1 CR5-6)</name>
    <name type="common">White-rot fungus</name>
    <name type="synonym">Peniophora gigantea</name>
    <dbReference type="NCBI Taxonomy" id="745531"/>
    <lineage>
        <taxon>Eukaryota</taxon>
        <taxon>Fungi</taxon>
        <taxon>Dikarya</taxon>
        <taxon>Basidiomycota</taxon>
        <taxon>Agaricomycotina</taxon>
        <taxon>Agaricomycetes</taxon>
        <taxon>Polyporales</taxon>
        <taxon>Phanerochaetaceae</taxon>
        <taxon>Phlebiopsis</taxon>
    </lineage>
</organism>
<gene>
    <name evidence="2" type="ORF">PHLGIDRAFT_80996</name>
</gene>
<dbReference type="HOGENOM" id="CLU_101466_0_0_1"/>
<proteinExistence type="predicted"/>
<evidence type="ECO:0000256" key="1">
    <source>
        <dbReference type="SAM" id="MobiDB-lite"/>
    </source>
</evidence>
<accession>A0A0C3RY69</accession>
<name>A0A0C3RY69_PHLG1</name>
<evidence type="ECO:0000313" key="3">
    <source>
        <dbReference type="Proteomes" id="UP000053257"/>
    </source>
</evidence>
<protein>
    <submittedName>
        <fullName evidence="2">Uncharacterized protein</fullName>
    </submittedName>
</protein>
<reference evidence="2 3" key="1">
    <citation type="journal article" date="2014" name="PLoS Genet.">
        <title>Analysis of the Phlebiopsis gigantea genome, transcriptome and secretome provides insight into its pioneer colonization strategies of wood.</title>
        <authorList>
            <person name="Hori C."/>
            <person name="Ishida T."/>
            <person name="Igarashi K."/>
            <person name="Samejima M."/>
            <person name="Suzuki H."/>
            <person name="Master E."/>
            <person name="Ferreira P."/>
            <person name="Ruiz-Duenas F.J."/>
            <person name="Held B."/>
            <person name="Canessa P."/>
            <person name="Larrondo L.F."/>
            <person name="Schmoll M."/>
            <person name="Druzhinina I.S."/>
            <person name="Kubicek C.P."/>
            <person name="Gaskell J.A."/>
            <person name="Kersten P."/>
            <person name="St John F."/>
            <person name="Glasner J."/>
            <person name="Sabat G."/>
            <person name="Splinter BonDurant S."/>
            <person name="Syed K."/>
            <person name="Yadav J."/>
            <person name="Mgbeahuruike A.C."/>
            <person name="Kovalchuk A."/>
            <person name="Asiegbu F.O."/>
            <person name="Lackner G."/>
            <person name="Hoffmeister D."/>
            <person name="Rencoret J."/>
            <person name="Gutierrez A."/>
            <person name="Sun H."/>
            <person name="Lindquist E."/>
            <person name="Barry K."/>
            <person name="Riley R."/>
            <person name="Grigoriev I.V."/>
            <person name="Henrissat B."/>
            <person name="Kues U."/>
            <person name="Berka R.M."/>
            <person name="Martinez A.T."/>
            <person name="Covert S.F."/>
            <person name="Blanchette R.A."/>
            <person name="Cullen D."/>
        </authorList>
    </citation>
    <scope>NUCLEOTIDE SEQUENCE [LARGE SCALE GENOMIC DNA]</scope>
    <source>
        <strain evidence="2 3">11061_1 CR5-6</strain>
    </source>
</reference>
<dbReference type="OrthoDB" id="2793715at2759"/>
<sequence>MADPVVNHLLPVDNIRAAYHLLEERVVTALRTQLGDAARLANVRSQALSLLQTSQPRQHDFPPEEWATFQRSISNMVQQLDGACHASNDPPPSASLSVSTRVSSGRRGRPRIEISPSFLAEALTLRGPTRIAPALGCSPRTVRRRALEQGLVQPAPAVIRQEALPDGTVIRTHTPPVAAYTVVSDAQLDNIVSHTLEIFPRFGRAMLHGHLKACGYILPVKRVT</sequence>
<keyword evidence="3" id="KW-1185">Reference proteome</keyword>
<dbReference type="STRING" id="745531.A0A0C3RY69"/>
<feature type="region of interest" description="Disordered" evidence="1">
    <location>
        <begin position="84"/>
        <end position="108"/>
    </location>
</feature>
<feature type="non-terminal residue" evidence="2">
    <location>
        <position position="224"/>
    </location>
</feature>
<evidence type="ECO:0000313" key="2">
    <source>
        <dbReference type="EMBL" id="KIP01072.1"/>
    </source>
</evidence>
<dbReference type="EMBL" id="KN840971">
    <property type="protein sequence ID" value="KIP01072.1"/>
    <property type="molecule type" value="Genomic_DNA"/>
</dbReference>
<dbReference type="AlphaFoldDB" id="A0A0C3RY69"/>